<evidence type="ECO:0000313" key="3">
    <source>
        <dbReference type="Proteomes" id="UP001296921"/>
    </source>
</evidence>
<evidence type="ECO:0000313" key="2">
    <source>
        <dbReference type="EMBL" id="MBK5142471.1"/>
    </source>
</evidence>
<dbReference type="Pfam" id="PF00353">
    <property type="entry name" value="HemolysinCabind"/>
    <property type="match status" value="2"/>
</dbReference>
<dbReference type="EMBL" id="JADRCR010000001">
    <property type="protein sequence ID" value="MBK5142471.1"/>
    <property type="molecule type" value="Genomic_DNA"/>
</dbReference>
<sequence length="579" mass="63168">MATANDIKLTGNPEIDQFIREGGSRLLPTEGNTYYWYMPGETNPANTTIEPITNELAKNMVRDALQQISNVININFKEVNYPVGATGGFEIVSGTDSFPMGGGADLHSGQAGITIKHLNNYSDTNTSISSKVRSTTMHEVLHLLGFDDGPINDNPDYTTVDSVMSYHSLINDVYGEKVRSYEFDENGSPKDGTSWATTSTLGIYDIQAIQSIYGANYNYNAGNTVYKYTPETLKNFQTIWDGGGIDTIDVSEFILGVELNLNDGTRSNLFIKDSSWNGWEYDGTRAIGIAYGANIENAIGGQGDDIIYGNKLDNIISGNDGNDKLYGGDGNDWLDGGSGTNTLYGGAGNDKLISHGSDTLYGGDGNDLYQIHGTDFRIIEEQNGGFDTIEIDSIYAATYVMPEHVENVRLNTGWSINSNLTGNDLNNSIHGNFGDNILIGGKGNDSLAGFRGSDTYIFSQGDGRDTIDEYNNNNVPATDTDILLFNDISIDQLWFSKYSSWGDESLLINVLGTTDQVTVYGWYSNNAKLEQIKTQDGVTLSIDQIESLVDIMASQTMPLANNSTIIDDYMMTQTSMIMG</sequence>
<dbReference type="PANTHER" id="PTHR38340:SF1">
    <property type="entry name" value="S-LAYER PROTEIN"/>
    <property type="match status" value="1"/>
</dbReference>
<dbReference type="RefSeq" id="WP_218465684.1">
    <property type="nucleotide sequence ID" value="NZ_JADRCR010000001.1"/>
</dbReference>
<name>A0ABS1ILS0_9GAMM</name>
<dbReference type="InterPro" id="IPR050557">
    <property type="entry name" value="RTX_toxin/Mannuronan_C5-epim"/>
</dbReference>
<dbReference type="InterPro" id="IPR001343">
    <property type="entry name" value="Hemolysn_Ca-bd"/>
</dbReference>
<organism evidence="2 3">
    <name type="scientific">Limnobaculum allomyrinae</name>
    <dbReference type="NCBI Taxonomy" id="2791986"/>
    <lineage>
        <taxon>Bacteria</taxon>
        <taxon>Pseudomonadati</taxon>
        <taxon>Pseudomonadota</taxon>
        <taxon>Gammaproteobacteria</taxon>
        <taxon>Enterobacterales</taxon>
        <taxon>Budviciaceae</taxon>
        <taxon>Limnobaculum</taxon>
    </lineage>
</organism>
<keyword evidence="3" id="KW-1185">Reference proteome</keyword>
<protein>
    <submittedName>
        <fullName evidence="2">M10 family metallopeptidase C-terminal domain-containing protein</fullName>
    </submittedName>
</protein>
<dbReference type="InterPro" id="IPR010566">
    <property type="entry name" value="Haemolys_ca-bd"/>
</dbReference>
<dbReference type="PANTHER" id="PTHR38340">
    <property type="entry name" value="S-LAYER PROTEIN"/>
    <property type="match status" value="1"/>
</dbReference>
<dbReference type="Pfam" id="PF06594">
    <property type="entry name" value="HCBP_related"/>
    <property type="match status" value="1"/>
</dbReference>
<comment type="caution">
    <text evidence="2">The sequence shown here is derived from an EMBL/GenBank/DDBJ whole genome shotgun (WGS) entry which is preliminary data.</text>
</comment>
<evidence type="ECO:0000259" key="1">
    <source>
        <dbReference type="Pfam" id="PF06594"/>
    </source>
</evidence>
<accession>A0ABS1ILS0</accession>
<gene>
    <name evidence="2" type="ORF">I2494_01815</name>
</gene>
<proteinExistence type="predicted"/>
<reference evidence="2 3" key="1">
    <citation type="submission" date="2020-11" db="EMBL/GenBank/DDBJ databases">
        <title>Insectihabitans protaetiae gen. nov. sp. nov. and Insectihabitans allomyrinae sp. nov., isolated from larvae of Protaetia brevitarsis seulensis and Allomyrina dichotoma, respectively.</title>
        <authorList>
            <person name="Lee S.D."/>
            <person name="Byeon Y.-S."/>
            <person name="Kim S.-M."/>
            <person name="Yang H.L."/>
            <person name="Kim I.S."/>
        </authorList>
    </citation>
    <scope>NUCLEOTIDE SEQUENCE [LARGE SCALE GENOMIC DNA]</scope>
    <source>
        <strain evidence="2 3">BWR-B9</strain>
    </source>
</reference>
<feature type="domain" description="Haemolysin-type calcium binding-related" evidence="1">
    <location>
        <begin position="506"/>
        <end position="544"/>
    </location>
</feature>
<dbReference type="Proteomes" id="UP001296921">
    <property type="component" value="Unassembled WGS sequence"/>
</dbReference>